<dbReference type="EMBL" id="CP095073">
    <property type="protein sequence ID" value="UOQ42887.1"/>
    <property type="molecule type" value="Genomic_DNA"/>
</dbReference>
<reference evidence="1 2" key="1">
    <citation type="submission" date="2022-04" db="EMBL/GenBank/DDBJ databases">
        <title>Halobacillus sp. isolated from saltern.</title>
        <authorList>
            <person name="Won M."/>
            <person name="Lee C.-M."/>
            <person name="Woen H.-Y."/>
            <person name="Kwon S.-W."/>
        </authorList>
    </citation>
    <scope>NUCLEOTIDE SEQUENCE [LARGE SCALE GENOMIC DNA]</scope>
    <source>
        <strain evidence="1 2">SSBR10-3</strain>
    </source>
</reference>
<sequence length="163" mass="19141">MKDKQMKIEQLQLFVDQVIDKLYQLPLQQRTTLSVLEVIYQQQQQMGRESMLNSGCDYISLAQVIDHLLQQLSTEENKLFWFCKSWQVFEPADEMTYTLENTMIAAAEKSVRFKKFFTACEEKHLNHYFSTAVRCAAHMFTEKEPIVEYVNLLTGDHKLMNAS</sequence>
<gene>
    <name evidence="1" type="ORF">MUN89_13040</name>
</gene>
<evidence type="ECO:0000313" key="1">
    <source>
        <dbReference type="EMBL" id="UOQ42887.1"/>
    </source>
</evidence>
<name>A0ABY4EHE0_9BACI</name>
<organism evidence="1 2">
    <name type="scientific">Halobacillus salinarum</name>
    <dbReference type="NCBI Taxonomy" id="2932257"/>
    <lineage>
        <taxon>Bacteria</taxon>
        <taxon>Bacillati</taxon>
        <taxon>Bacillota</taxon>
        <taxon>Bacilli</taxon>
        <taxon>Bacillales</taxon>
        <taxon>Bacillaceae</taxon>
        <taxon>Halobacillus</taxon>
    </lineage>
</organism>
<proteinExistence type="predicted"/>
<dbReference type="Proteomes" id="UP000831787">
    <property type="component" value="Chromosome"/>
</dbReference>
<dbReference type="RefSeq" id="WP_244708247.1">
    <property type="nucleotide sequence ID" value="NZ_CP095073.1"/>
</dbReference>
<accession>A0ABY4EHE0</accession>
<keyword evidence="2" id="KW-1185">Reference proteome</keyword>
<protein>
    <submittedName>
        <fullName evidence="1">Uncharacterized protein</fullName>
    </submittedName>
</protein>
<evidence type="ECO:0000313" key="2">
    <source>
        <dbReference type="Proteomes" id="UP000831787"/>
    </source>
</evidence>